<name>M0NQK5_9EURY</name>
<dbReference type="STRING" id="1230456.C468_13963"/>
<dbReference type="InterPro" id="IPR007171">
    <property type="entry name" value="DUF371"/>
</dbReference>
<evidence type="ECO:0000256" key="1">
    <source>
        <dbReference type="SAM" id="MobiDB-lite"/>
    </source>
</evidence>
<dbReference type="OrthoDB" id="9265at2157"/>
<dbReference type="Pfam" id="PF04027">
    <property type="entry name" value="DUF371"/>
    <property type="match status" value="1"/>
</dbReference>
<feature type="region of interest" description="Disordered" evidence="1">
    <location>
        <begin position="1"/>
        <end position="20"/>
    </location>
</feature>
<evidence type="ECO:0000313" key="3">
    <source>
        <dbReference type="Proteomes" id="UP000011546"/>
    </source>
</evidence>
<dbReference type="RefSeq" id="WP_008849461.1">
    <property type="nucleotide sequence ID" value="NZ_AOJH01000083.1"/>
</dbReference>
<evidence type="ECO:0000313" key="2">
    <source>
        <dbReference type="EMBL" id="EMA59903.1"/>
    </source>
</evidence>
<evidence type="ECO:0008006" key="4">
    <source>
        <dbReference type="Google" id="ProtNLM"/>
    </source>
</evidence>
<dbReference type="PANTHER" id="PTHR40696">
    <property type="entry name" value="DUF371 FAMILY PROTEIN"/>
    <property type="match status" value="1"/>
</dbReference>
<dbReference type="Proteomes" id="UP000011546">
    <property type="component" value="Unassembled WGS sequence"/>
</dbReference>
<protein>
    <recommendedName>
        <fullName evidence="4">DUF371 domain-containing protein</fullName>
    </recommendedName>
</protein>
<gene>
    <name evidence="2" type="ORF">C468_13963</name>
</gene>
<dbReference type="AlphaFoldDB" id="M0NQK5"/>
<keyword evidence="3" id="KW-1185">Reference proteome</keyword>
<dbReference type="PANTHER" id="PTHR40696:SF1">
    <property type="entry name" value="DUF371 DOMAIN-CONTAINING PROTEIN"/>
    <property type="match status" value="1"/>
</dbReference>
<dbReference type="EMBL" id="AOJH01000083">
    <property type="protein sequence ID" value="EMA59903.1"/>
    <property type="molecule type" value="Genomic_DNA"/>
</dbReference>
<dbReference type="Gene3D" id="2.60.120.630">
    <property type="entry name" value="mth639 domain like"/>
    <property type="match status" value="1"/>
</dbReference>
<dbReference type="InterPro" id="IPR023131">
    <property type="entry name" value="Mth639-like_dom_sf"/>
</dbReference>
<accession>M0NQK5</accession>
<organism evidence="2 3">
    <name type="scientific">Halorubrum kocurii JCM 14978</name>
    <dbReference type="NCBI Taxonomy" id="1230456"/>
    <lineage>
        <taxon>Archaea</taxon>
        <taxon>Methanobacteriati</taxon>
        <taxon>Methanobacteriota</taxon>
        <taxon>Stenosarchaea group</taxon>
        <taxon>Halobacteria</taxon>
        <taxon>Halobacteriales</taxon>
        <taxon>Haloferacaceae</taxon>
        <taxon>Halorubrum</taxon>
    </lineage>
</organism>
<reference evidence="2 3" key="1">
    <citation type="journal article" date="2014" name="PLoS Genet.">
        <title>Phylogenetically driven sequencing of extremely halophilic archaea reveals strategies for static and dynamic osmo-response.</title>
        <authorList>
            <person name="Becker E.A."/>
            <person name="Seitzer P.M."/>
            <person name="Tritt A."/>
            <person name="Larsen D."/>
            <person name="Krusor M."/>
            <person name="Yao A.I."/>
            <person name="Wu D."/>
            <person name="Madern D."/>
            <person name="Eisen J.A."/>
            <person name="Darling A.E."/>
            <person name="Facciotti M.T."/>
        </authorList>
    </citation>
    <scope>NUCLEOTIDE SEQUENCE [LARGE SCALE GENOMIC DNA]</scope>
    <source>
        <strain evidence="2 3">JCM 14978</strain>
    </source>
</reference>
<sequence length="174" mass="18122">MSDAESAGSNDVESEDDTDDALVEVVRAVGHEHVTAEHASTVELTTDDWLTPAGDCIVGVEADRAPRDFSAAFREACRDADATIRATFAVGEPGDEAVDLAAPAHVDAIVGRGDPDLTLLDDRSMVGRTSGYTDDERTIFVDGDGAAADLDRDLVDALAAGAPVALRLAVEPAE</sequence>
<comment type="caution">
    <text evidence="2">The sequence shown here is derived from an EMBL/GenBank/DDBJ whole genome shotgun (WGS) entry which is preliminary data.</text>
</comment>
<dbReference type="PATRIC" id="fig|1230456.3.peg.2778"/>
<proteinExistence type="predicted"/>